<proteinExistence type="predicted"/>
<reference evidence="2" key="1">
    <citation type="submission" date="2021-07" db="EMBL/GenBank/DDBJ databases">
        <authorList>
            <person name="Durling M."/>
        </authorList>
    </citation>
    <scope>NUCLEOTIDE SEQUENCE</scope>
</reference>
<dbReference type="Pfam" id="PF12937">
    <property type="entry name" value="F-box-like"/>
    <property type="match status" value="1"/>
</dbReference>
<feature type="domain" description="F-box" evidence="1">
    <location>
        <begin position="12"/>
        <end position="69"/>
    </location>
</feature>
<dbReference type="SMART" id="SM00256">
    <property type="entry name" value="FBOX"/>
    <property type="match status" value="1"/>
</dbReference>
<dbReference type="CDD" id="cd09917">
    <property type="entry name" value="F-box_SF"/>
    <property type="match status" value="1"/>
</dbReference>
<evidence type="ECO:0000313" key="2">
    <source>
        <dbReference type="EMBL" id="CAG8975757.1"/>
    </source>
</evidence>
<dbReference type="Gene3D" id="1.20.1280.50">
    <property type="match status" value="1"/>
</dbReference>
<dbReference type="PROSITE" id="PS50181">
    <property type="entry name" value="FBOX"/>
    <property type="match status" value="1"/>
</dbReference>
<protein>
    <recommendedName>
        <fullName evidence="1">F-box domain-containing protein</fullName>
    </recommendedName>
</protein>
<dbReference type="Proteomes" id="UP000701801">
    <property type="component" value="Unassembled WGS sequence"/>
</dbReference>
<dbReference type="SUPFAM" id="SSF81383">
    <property type="entry name" value="F-box domain"/>
    <property type="match status" value="1"/>
</dbReference>
<organism evidence="2 3">
    <name type="scientific">Hymenoscyphus albidus</name>
    <dbReference type="NCBI Taxonomy" id="595503"/>
    <lineage>
        <taxon>Eukaryota</taxon>
        <taxon>Fungi</taxon>
        <taxon>Dikarya</taxon>
        <taxon>Ascomycota</taxon>
        <taxon>Pezizomycotina</taxon>
        <taxon>Leotiomycetes</taxon>
        <taxon>Helotiales</taxon>
        <taxon>Helotiaceae</taxon>
        <taxon>Hymenoscyphus</taxon>
    </lineage>
</organism>
<dbReference type="InterPro" id="IPR001810">
    <property type="entry name" value="F-box_dom"/>
</dbReference>
<accession>A0A9N9LNJ2</accession>
<gene>
    <name evidence="2" type="ORF">HYALB_00009275</name>
</gene>
<dbReference type="AlphaFoldDB" id="A0A9N9LNJ2"/>
<evidence type="ECO:0000259" key="1">
    <source>
        <dbReference type="PROSITE" id="PS50181"/>
    </source>
</evidence>
<name>A0A9N9LNJ2_9HELO</name>
<sequence length="536" mass="62428">MPPRKHPPPEPTISIHKLPPEILHQICSILPLHDLGHFRLTCKAFAEFSQRHLVKELHVMLTHKSFANLHAISRNDQLRRYVRKIVYEPMMLSEIDKEGWMGQLQDYFSDWDRDRYIRFGTSKIGVGCKNGSIREQASTTKRLQGTWRVYDRKLVEQSHFLERSQDYAIFKSALAKFPVLEQVVMKGRPNAKKSPWLEREYEDTMAIPAHFTDGRVDHCDESSVRPMMGLLSGLATAGDHGVQLKHFKIKKLGWQFFDYALDSQTRSNPEYTVWFGLRTLQIHFAEDLDAADIPEESCQRHRNLGALLSVTPLLETLDLRFGRPTRNHYLVHQEREYRYPVLFSNTLSNRHWPKLHTLRLEDVTCHVKAISSFLINHSRTLRVLNLSSIWLHEATSKWSSVFEIMREHLSLSKLFLDGNFGGEETPDNSEPAILMLLERRHTIWLTKAIVYGKEQMEKIRQENEDSFREEVETFAEKMERGLPVMNGYTLHSSGTGVEVVRGDFSRCCDGVCPHKYFMKDPVMDLLHYTGRESWPE</sequence>
<keyword evidence="3" id="KW-1185">Reference proteome</keyword>
<comment type="caution">
    <text evidence="2">The sequence shown here is derived from an EMBL/GenBank/DDBJ whole genome shotgun (WGS) entry which is preliminary data.</text>
</comment>
<evidence type="ECO:0000313" key="3">
    <source>
        <dbReference type="Proteomes" id="UP000701801"/>
    </source>
</evidence>
<dbReference type="InterPro" id="IPR036047">
    <property type="entry name" value="F-box-like_dom_sf"/>
</dbReference>
<dbReference type="EMBL" id="CAJVRM010000150">
    <property type="protein sequence ID" value="CAG8975757.1"/>
    <property type="molecule type" value="Genomic_DNA"/>
</dbReference>
<dbReference type="OrthoDB" id="5422579at2759"/>